<protein>
    <submittedName>
        <fullName evidence="7">PLP-dependent aminotransferase family protein</fullName>
    </submittedName>
</protein>
<dbReference type="PANTHER" id="PTHR46577:SF1">
    <property type="entry name" value="HTH-TYPE TRANSCRIPTIONAL REGULATORY PROTEIN GABR"/>
    <property type="match status" value="1"/>
</dbReference>
<reference evidence="7 8" key="1">
    <citation type="submission" date="2024-09" db="EMBL/GenBank/DDBJ databases">
        <authorList>
            <person name="Sun Q."/>
            <person name="Mori K."/>
        </authorList>
    </citation>
    <scope>NUCLEOTIDE SEQUENCE [LARGE SCALE GENOMIC DNA]</scope>
    <source>
        <strain evidence="7 8">TBRC 7907</strain>
    </source>
</reference>
<keyword evidence="2" id="KW-0663">Pyridoxal phosphate</keyword>
<keyword evidence="5" id="KW-0804">Transcription</keyword>
<name>A0ABV5ZUJ6_9PSEU</name>
<dbReference type="Gene3D" id="3.40.640.10">
    <property type="entry name" value="Type I PLP-dependent aspartate aminotransferase-like (Major domain)"/>
    <property type="match status" value="1"/>
</dbReference>
<organism evidence="7 8">
    <name type="scientific">Allokutzneria oryzae</name>
    <dbReference type="NCBI Taxonomy" id="1378989"/>
    <lineage>
        <taxon>Bacteria</taxon>
        <taxon>Bacillati</taxon>
        <taxon>Actinomycetota</taxon>
        <taxon>Actinomycetes</taxon>
        <taxon>Pseudonocardiales</taxon>
        <taxon>Pseudonocardiaceae</taxon>
        <taxon>Allokutzneria</taxon>
    </lineage>
</organism>
<dbReference type="PROSITE" id="PS50949">
    <property type="entry name" value="HTH_GNTR"/>
    <property type="match status" value="1"/>
</dbReference>
<gene>
    <name evidence="7" type="ORF">ACFFQA_11545</name>
</gene>
<dbReference type="InterPro" id="IPR015422">
    <property type="entry name" value="PyrdxlP-dep_Trfase_small"/>
</dbReference>
<dbReference type="GO" id="GO:0008483">
    <property type="term" value="F:transaminase activity"/>
    <property type="evidence" value="ECO:0007669"/>
    <property type="project" value="UniProtKB-KW"/>
</dbReference>
<evidence type="ECO:0000259" key="6">
    <source>
        <dbReference type="PROSITE" id="PS50949"/>
    </source>
</evidence>
<dbReference type="Pfam" id="PF00155">
    <property type="entry name" value="Aminotran_1_2"/>
    <property type="match status" value="1"/>
</dbReference>
<keyword evidence="7" id="KW-0032">Aminotransferase</keyword>
<evidence type="ECO:0000256" key="1">
    <source>
        <dbReference type="ARBA" id="ARBA00005384"/>
    </source>
</evidence>
<dbReference type="InterPro" id="IPR015424">
    <property type="entry name" value="PyrdxlP-dep_Trfase"/>
</dbReference>
<keyword evidence="4" id="KW-0238">DNA-binding</keyword>
<evidence type="ECO:0000256" key="4">
    <source>
        <dbReference type="ARBA" id="ARBA00023125"/>
    </source>
</evidence>
<dbReference type="CDD" id="cd00609">
    <property type="entry name" value="AAT_like"/>
    <property type="match status" value="1"/>
</dbReference>
<dbReference type="RefSeq" id="WP_377851775.1">
    <property type="nucleotide sequence ID" value="NZ_JBHLZU010000010.1"/>
</dbReference>
<keyword evidence="3" id="KW-0805">Transcription regulation</keyword>
<dbReference type="PANTHER" id="PTHR46577">
    <property type="entry name" value="HTH-TYPE TRANSCRIPTIONAL REGULATORY PROTEIN GABR"/>
    <property type="match status" value="1"/>
</dbReference>
<accession>A0ABV5ZUJ6</accession>
<sequence>MDDYRVIADAIAADIASGRLRPGERLIPQRQFARRHRIANSTAARVYGELVRRGLAVGEVGRGTYVRAGKPPLETALAEPGEARVDLELNFSVLPEQPALLARSLERLMRPDVFGSALRPVAATGNPALREASVAALSRTGWAPDPQNLVFAGNGRQAIAAAVAALVPVGERLAVEALTYPVVKAIAARLGITLVPLPVDEHGIDPDALRSANVRAVYLQPTLHNPLGFSMPASRRQEIAETLRRLDIHAIEDTIYTFLRDEVPPLAAFAPERTILVDSLSKRISPGLTVGFVVAPQELTDRVAGAVRSGVWSAPGFALDAAECWMSDGTTKVIEEAKRADAATRQKIVRDHLADFTISGDAQAYHCWWELPEEWRAETFVAAAARRGIAVSPAAAYTVGAGRAPNAIRLATSAPPPDTLAAALRTLAAIARSSPDSLGID</sequence>
<feature type="domain" description="HTH gntR-type" evidence="6">
    <location>
        <begin position="1"/>
        <end position="69"/>
    </location>
</feature>
<dbReference type="SUPFAM" id="SSF53383">
    <property type="entry name" value="PLP-dependent transferases"/>
    <property type="match status" value="1"/>
</dbReference>
<evidence type="ECO:0000313" key="7">
    <source>
        <dbReference type="EMBL" id="MFB9904566.1"/>
    </source>
</evidence>
<dbReference type="Gene3D" id="1.10.10.10">
    <property type="entry name" value="Winged helix-like DNA-binding domain superfamily/Winged helix DNA-binding domain"/>
    <property type="match status" value="1"/>
</dbReference>
<dbReference type="Proteomes" id="UP001589693">
    <property type="component" value="Unassembled WGS sequence"/>
</dbReference>
<evidence type="ECO:0000256" key="3">
    <source>
        <dbReference type="ARBA" id="ARBA00023015"/>
    </source>
</evidence>
<keyword evidence="8" id="KW-1185">Reference proteome</keyword>
<dbReference type="InterPro" id="IPR004839">
    <property type="entry name" value="Aminotransferase_I/II_large"/>
</dbReference>
<dbReference type="InterPro" id="IPR015421">
    <property type="entry name" value="PyrdxlP-dep_Trfase_major"/>
</dbReference>
<dbReference type="InterPro" id="IPR051446">
    <property type="entry name" value="HTH_trans_reg/aminotransferase"/>
</dbReference>
<dbReference type="InterPro" id="IPR036388">
    <property type="entry name" value="WH-like_DNA-bd_sf"/>
</dbReference>
<comment type="caution">
    <text evidence="7">The sequence shown here is derived from an EMBL/GenBank/DDBJ whole genome shotgun (WGS) entry which is preliminary data.</text>
</comment>
<evidence type="ECO:0000256" key="2">
    <source>
        <dbReference type="ARBA" id="ARBA00022898"/>
    </source>
</evidence>
<dbReference type="SMART" id="SM00345">
    <property type="entry name" value="HTH_GNTR"/>
    <property type="match status" value="1"/>
</dbReference>
<dbReference type="Pfam" id="PF00392">
    <property type="entry name" value="GntR"/>
    <property type="match status" value="1"/>
</dbReference>
<keyword evidence="7" id="KW-0808">Transferase</keyword>
<dbReference type="InterPro" id="IPR036390">
    <property type="entry name" value="WH_DNA-bd_sf"/>
</dbReference>
<evidence type="ECO:0000256" key="5">
    <source>
        <dbReference type="ARBA" id="ARBA00023163"/>
    </source>
</evidence>
<dbReference type="InterPro" id="IPR000524">
    <property type="entry name" value="Tscrpt_reg_HTH_GntR"/>
</dbReference>
<dbReference type="EMBL" id="JBHLZU010000010">
    <property type="protein sequence ID" value="MFB9904566.1"/>
    <property type="molecule type" value="Genomic_DNA"/>
</dbReference>
<dbReference type="Gene3D" id="3.90.1150.10">
    <property type="entry name" value="Aspartate Aminotransferase, domain 1"/>
    <property type="match status" value="1"/>
</dbReference>
<evidence type="ECO:0000313" key="8">
    <source>
        <dbReference type="Proteomes" id="UP001589693"/>
    </source>
</evidence>
<proteinExistence type="inferred from homology"/>
<comment type="similarity">
    <text evidence="1">In the C-terminal section; belongs to the class-I pyridoxal-phosphate-dependent aminotransferase family.</text>
</comment>
<dbReference type="SUPFAM" id="SSF46785">
    <property type="entry name" value="Winged helix' DNA-binding domain"/>
    <property type="match status" value="1"/>
</dbReference>